<accession>A0ABN5XNU4</accession>
<feature type="region of interest" description="Disordered" evidence="1">
    <location>
        <begin position="1"/>
        <end position="25"/>
    </location>
</feature>
<protein>
    <submittedName>
        <fullName evidence="2">Uncharacterized protein</fullName>
    </submittedName>
</protein>
<evidence type="ECO:0000313" key="3">
    <source>
        <dbReference type="Proteomes" id="UP000824969"/>
    </source>
</evidence>
<proteinExistence type="predicted"/>
<evidence type="ECO:0000256" key="1">
    <source>
        <dbReference type="SAM" id="MobiDB-lite"/>
    </source>
</evidence>
<gene>
    <name evidence="2" type="ORF">MchiMG62_19170</name>
</gene>
<sequence>MRSPGDSDPLKSNPDAQYPEARERRMNTLHDGATGGLLLQDEMKPQRWGCPSCMYYDPGCAYCTYIHAPVDVLFVCPQVLDRRRRPGPAQ</sequence>
<name>A0ABN5XNU4_9EURY</name>
<dbReference type="Proteomes" id="UP000824969">
    <property type="component" value="Chromosome"/>
</dbReference>
<dbReference type="RefSeq" id="WP_143727293.1">
    <property type="nucleotide sequence ID" value="NZ_FMID01000055.1"/>
</dbReference>
<organism evidence="2 3">
    <name type="scientific">Methanoculleus chikugoensis</name>
    <dbReference type="NCBI Taxonomy" id="118126"/>
    <lineage>
        <taxon>Archaea</taxon>
        <taxon>Methanobacteriati</taxon>
        <taxon>Methanobacteriota</taxon>
        <taxon>Stenosarchaea group</taxon>
        <taxon>Methanomicrobia</taxon>
        <taxon>Methanomicrobiales</taxon>
        <taxon>Methanomicrobiaceae</taxon>
        <taxon>Methanoculleus</taxon>
    </lineage>
</organism>
<reference evidence="2 3" key="1">
    <citation type="submission" date="2019-06" db="EMBL/GenBank/DDBJ databases">
        <title>Complete genome sequence of Methanoculleus chikugoensis strain MG62.</title>
        <authorList>
            <person name="Asakawa S."/>
            <person name="Dianou D."/>
        </authorList>
    </citation>
    <scope>NUCLEOTIDE SEQUENCE [LARGE SCALE GENOMIC DNA]</scope>
    <source>
        <strain evidence="2 3">MG62</strain>
    </source>
</reference>
<evidence type="ECO:0000313" key="2">
    <source>
        <dbReference type="EMBL" id="BBL68736.1"/>
    </source>
</evidence>
<dbReference type="EMBL" id="AP019781">
    <property type="protein sequence ID" value="BBL68736.1"/>
    <property type="molecule type" value="Genomic_DNA"/>
</dbReference>
<keyword evidence="3" id="KW-1185">Reference proteome</keyword>